<gene>
    <name evidence="2" type="primary">Dyak\GE27596</name>
    <name evidence="2" type="synonym">GE27596</name>
    <name evidence="2" type="ORF">Dyak_GE27596</name>
</gene>
<dbReference type="Proteomes" id="UP000002282">
    <property type="component" value="Unassembled WGS sequence"/>
</dbReference>
<feature type="region of interest" description="Disordered" evidence="1">
    <location>
        <begin position="1"/>
        <end position="22"/>
    </location>
</feature>
<dbReference type="AlphaFoldDB" id="A0A0R1EDG5"/>
<dbReference type="EMBL" id="CH891721">
    <property type="protein sequence ID" value="KRK05220.1"/>
    <property type="molecule type" value="Genomic_DNA"/>
</dbReference>
<reference evidence="2 3" key="1">
    <citation type="journal article" date="2007" name="Nature">
        <title>Evolution of genes and genomes on the Drosophila phylogeny.</title>
        <authorList>
            <consortium name="Drosophila 12 Genomes Consortium"/>
            <person name="Clark A.G."/>
            <person name="Eisen M.B."/>
            <person name="Smith D.R."/>
            <person name="Bergman C.M."/>
            <person name="Oliver B."/>
            <person name="Markow T.A."/>
            <person name="Kaufman T.C."/>
            <person name="Kellis M."/>
            <person name="Gelbart W."/>
            <person name="Iyer V.N."/>
            <person name="Pollard D.A."/>
            <person name="Sackton T.B."/>
            <person name="Larracuente A.M."/>
            <person name="Singh N.D."/>
            <person name="Abad J.P."/>
            <person name="Abt D.N."/>
            <person name="Adryan B."/>
            <person name="Aguade M."/>
            <person name="Akashi H."/>
            <person name="Anderson W.W."/>
            <person name="Aquadro C.F."/>
            <person name="Ardell D.H."/>
            <person name="Arguello R."/>
            <person name="Artieri C.G."/>
            <person name="Barbash D.A."/>
            <person name="Barker D."/>
            <person name="Barsanti P."/>
            <person name="Batterham P."/>
            <person name="Batzoglou S."/>
            <person name="Begun D."/>
            <person name="Bhutkar A."/>
            <person name="Blanco E."/>
            <person name="Bosak S.A."/>
            <person name="Bradley R.K."/>
            <person name="Brand A.D."/>
            <person name="Brent M.R."/>
            <person name="Brooks A.N."/>
            <person name="Brown R.H."/>
            <person name="Butlin R.K."/>
            <person name="Caggese C."/>
            <person name="Calvi B.R."/>
            <person name="Bernardo de Carvalho A."/>
            <person name="Caspi A."/>
            <person name="Castrezana S."/>
            <person name="Celniker S.E."/>
            <person name="Chang J.L."/>
            <person name="Chapple C."/>
            <person name="Chatterji S."/>
            <person name="Chinwalla A."/>
            <person name="Civetta A."/>
            <person name="Clifton S.W."/>
            <person name="Comeron J.M."/>
            <person name="Costello J.C."/>
            <person name="Coyne J.A."/>
            <person name="Daub J."/>
            <person name="David R.G."/>
            <person name="Delcher A.L."/>
            <person name="Delehaunty K."/>
            <person name="Do C.B."/>
            <person name="Ebling H."/>
            <person name="Edwards K."/>
            <person name="Eickbush T."/>
            <person name="Evans J.D."/>
            <person name="Filipski A."/>
            <person name="Findeiss S."/>
            <person name="Freyhult E."/>
            <person name="Fulton L."/>
            <person name="Fulton R."/>
            <person name="Garcia A.C."/>
            <person name="Gardiner A."/>
            <person name="Garfield D.A."/>
            <person name="Garvin B.E."/>
            <person name="Gibson G."/>
            <person name="Gilbert D."/>
            <person name="Gnerre S."/>
            <person name="Godfrey J."/>
            <person name="Good R."/>
            <person name="Gotea V."/>
            <person name="Gravely B."/>
            <person name="Greenberg A.J."/>
            <person name="Griffiths-Jones S."/>
            <person name="Gross S."/>
            <person name="Guigo R."/>
            <person name="Gustafson E.A."/>
            <person name="Haerty W."/>
            <person name="Hahn M.W."/>
            <person name="Halligan D.L."/>
            <person name="Halpern A.L."/>
            <person name="Halter G.M."/>
            <person name="Han M.V."/>
            <person name="Heger A."/>
            <person name="Hillier L."/>
            <person name="Hinrichs A.S."/>
            <person name="Holmes I."/>
            <person name="Hoskins R.A."/>
            <person name="Hubisz M.J."/>
            <person name="Hultmark D."/>
            <person name="Huntley M.A."/>
            <person name="Jaffe D.B."/>
            <person name="Jagadeeshan S."/>
            <person name="Jeck W.R."/>
            <person name="Johnson J."/>
            <person name="Jones C.D."/>
            <person name="Jordan W.C."/>
            <person name="Karpen G.H."/>
            <person name="Kataoka E."/>
            <person name="Keightley P.D."/>
            <person name="Kheradpour P."/>
            <person name="Kirkness E.F."/>
            <person name="Koerich L.B."/>
            <person name="Kristiansen K."/>
            <person name="Kudrna D."/>
            <person name="Kulathinal R.J."/>
            <person name="Kumar S."/>
            <person name="Kwok R."/>
            <person name="Lander E."/>
            <person name="Langley C.H."/>
            <person name="Lapoint R."/>
            <person name="Lazzaro B.P."/>
            <person name="Lee S.J."/>
            <person name="Levesque L."/>
            <person name="Li R."/>
            <person name="Lin C.F."/>
            <person name="Lin M.F."/>
            <person name="Lindblad-Toh K."/>
            <person name="Llopart A."/>
            <person name="Long M."/>
            <person name="Low L."/>
            <person name="Lozovsky E."/>
            <person name="Lu J."/>
            <person name="Luo M."/>
            <person name="Machado C.A."/>
            <person name="Makalowski W."/>
            <person name="Marzo M."/>
            <person name="Matsuda M."/>
            <person name="Matzkin L."/>
            <person name="McAllister B."/>
            <person name="McBride C.S."/>
            <person name="McKernan B."/>
            <person name="McKernan K."/>
            <person name="Mendez-Lago M."/>
            <person name="Minx P."/>
            <person name="Mollenhauer M.U."/>
            <person name="Montooth K."/>
            <person name="Mount S.M."/>
            <person name="Mu X."/>
            <person name="Myers E."/>
            <person name="Negre B."/>
            <person name="Newfeld S."/>
            <person name="Nielsen R."/>
            <person name="Noor M.A."/>
            <person name="O'Grady P."/>
            <person name="Pachter L."/>
            <person name="Papaceit M."/>
            <person name="Parisi M.J."/>
            <person name="Parisi M."/>
            <person name="Parts L."/>
            <person name="Pedersen J.S."/>
            <person name="Pesole G."/>
            <person name="Phillippy A.M."/>
            <person name="Ponting C.P."/>
            <person name="Pop M."/>
            <person name="Porcelli D."/>
            <person name="Powell J.R."/>
            <person name="Prohaska S."/>
            <person name="Pruitt K."/>
            <person name="Puig M."/>
            <person name="Quesneville H."/>
            <person name="Ram K.R."/>
            <person name="Rand D."/>
            <person name="Rasmussen M.D."/>
            <person name="Reed L.K."/>
            <person name="Reenan R."/>
            <person name="Reily A."/>
            <person name="Remington K.A."/>
            <person name="Rieger T.T."/>
            <person name="Ritchie M.G."/>
            <person name="Robin C."/>
            <person name="Rogers Y.H."/>
            <person name="Rohde C."/>
            <person name="Rozas J."/>
            <person name="Rubenfield M.J."/>
            <person name="Ruiz A."/>
            <person name="Russo S."/>
            <person name="Salzberg S.L."/>
            <person name="Sanchez-Gracia A."/>
            <person name="Saranga D.J."/>
            <person name="Sato H."/>
            <person name="Schaeffer S.W."/>
            <person name="Schatz M.C."/>
            <person name="Schlenke T."/>
            <person name="Schwartz R."/>
            <person name="Segarra C."/>
            <person name="Singh R.S."/>
            <person name="Sirot L."/>
            <person name="Sirota M."/>
            <person name="Sisneros N.B."/>
            <person name="Smith C.D."/>
            <person name="Smith T.F."/>
            <person name="Spieth J."/>
            <person name="Stage D.E."/>
            <person name="Stark A."/>
            <person name="Stephan W."/>
            <person name="Strausberg R.L."/>
            <person name="Strempel S."/>
            <person name="Sturgill D."/>
            <person name="Sutton G."/>
            <person name="Sutton G.G."/>
            <person name="Tao W."/>
            <person name="Teichmann S."/>
            <person name="Tobari Y.N."/>
            <person name="Tomimura Y."/>
            <person name="Tsolas J.M."/>
            <person name="Valente V.L."/>
            <person name="Venter E."/>
            <person name="Venter J.C."/>
            <person name="Vicario S."/>
            <person name="Vieira F.G."/>
            <person name="Vilella A.J."/>
            <person name="Villasante A."/>
            <person name="Walenz B."/>
            <person name="Wang J."/>
            <person name="Wasserman M."/>
            <person name="Watts T."/>
            <person name="Wilson D."/>
            <person name="Wilson R.K."/>
            <person name="Wing R.A."/>
            <person name="Wolfner M.F."/>
            <person name="Wong A."/>
            <person name="Wong G.K."/>
            <person name="Wu C.I."/>
            <person name="Wu G."/>
            <person name="Yamamoto D."/>
            <person name="Yang H.P."/>
            <person name="Yang S.P."/>
            <person name="Yorke J.A."/>
            <person name="Yoshida K."/>
            <person name="Zdobnov E."/>
            <person name="Zhang P."/>
            <person name="Zhang Y."/>
            <person name="Zimin A.V."/>
            <person name="Baldwin J."/>
            <person name="Abdouelleil A."/>
            <person name="Abdulkadir J."/>
            <person name="Abebe A."/>
            <person name="Abera B."/>
            <person name="Abreu J."/>
            <person name="Acer S.C."/>
            <person name="Aftuck L."/>
            <person name="Alexander A."/>
            <person name="An P."/>
            <person name="Anderson E."/>
            <person name="Anderson S."/>
            <person name="Arachi H."/>
            <person name="Azer M."/>
            <person name="Bachantsang P."/>
            <person name="Barry A."/>
            <person name="Bayul T."/>
            <person name="Berlin A."/>
            <person name="Bessette D."/>
            <person name="Bloom T."/>
            <person name="Blye J."/>
            <person name="Boguslavskiy L."/>
            <person name="Bonnet C."/>
            <person name="Boukhgalter B."/>
            <person name="Bourzgui I."/>
            <person name="Brown A."/>
            <person name="Cahill P."/>
            <person name="Channer S."/>
            <person name="Cheshatsang Y."/>
            <person name="Chuda L."/>
            <person name="Citroen M."/>
            <person name="Collymore A."/>
            <person name="Cooke P."/>
            <person name="Costello M."/>
            <person name="D'Aco K."/>
            <person name="Daza R."/>
            <person name="De Haan G."/>
            <person name="DeGray S."/>
            <person name="DeMaso C."/>
            <person name="Dhargay N."/>
            <person name="Dooley K."/>
            <person name="Dooley E."/>
            <person name="Doricent M."/>
            <person name="Dorje P."/>
            <person name="Dorjee K."/>
            <person name="Dupes A."/>
            <person name="Elong R."/>
            <person name="Falk J."/>
            <person name="Farina A."/>
            <person name="Faro S."/>
            <person name="Ferguson D."/>
            <person name="Fisher S."/>
            <person name="Foley C.D."/>
            <person name="Franke A."/>
            <person name="Friedrich D."/>
            <person name="Gadbois L."/>
            <person name="Gearin G."/>
            <person name="Gearin C.R."/>
            <person name="Giannoukos G."/>
            <person name="Goode T."/>
            <person name="Graham J."/>
            <person name="Grandbois E."/>
            <person name="Grewal S."/>
            <person name="Gyaltsen K."/>
            <person name="Hafez N."/>
            <person name="Hagos B."/>
            <person name="Hall J."/>
            <person name="Henson C."/>
            <person name="Hollinger A."/>
            <person name="Honan T."/>
            <person name="Huard M.D."/>
            <person name="Hughes L."/>
            <person name="Hurhula B."/>
            <person name="Husby M.E."/>
            <person name="Kamat A."/>
            <person name="Kanga B."/>
            <person name="Kashin S."/>
            <person name="Khazanovich D."/>
            <person name="Kisner P."/>
            <person name="Lance K."/>
            <person name="Lara M."/>
            <person name="Lee W."/>
            <person name="Lennon N."/>
            <person name="Letendre F."/>
            <person name="LeVine R."/>
            <person name="Lipovsky A."/>
            <person name="Liu X."/>
            <person name="Liu J."/>
            <person name="Liu S."/>
            <person name="Lokyitsang T."/>
            <person name="Lokyitsang Y."/>
            <person name="Lubonja R."/>
            <person name="Lui A."/>
            <person name="MacDonald P."/>
            <person name="Magnisalis V."/>
            <person name="Maru K."/>
            <person name="Matthews C."/>
            <person name="McCusker W."/>
            <person name="McDonough S."/>
            <person name="Mehta T."/>
            <person name="Meldrim J."/>
            <person name="Meneus L."/>
            <person name="Mihai O."/>
            <person name="Mihalev A."/>
            <person name="Mihova T."/>
            <person name="Mittelman R."/>
            <person name="Mlenga V."/>
            <person name="Montmayeur A."/>
            <person name="Mulrain L."/>
            <person name="Navidi A."/>
            <person name="Naylor J."/>
            <person name="Negash T."/>
            <person name="Nguyen T."/>
            <person name="Nguyen N."/>
            <person name="Nicol R."/>
            <person name="Norbu C."/>
            <person name="Norbu N."/>
            <person name="Novod N."/>
            <person name="O'Neill B."/>
            <person name="Osman S."/>
            <person name="Markiewicz E."/>
            <person name="Oyono O.L."/>
            <person name="Patti C."/>
            <person name="Phunkhang P."/>
            <person name="Pierre F."/>
            <person name="Priest M."/>
            <person name="Raghuraman S."/>
            <person name="Rege F."/>
            <person name="Reyes R."/>
            <person name="Rise C."/>
            <person name="Rogov P."/>
            <person name="Ross K."/>
            <person name="Ryan E."/>
            <person name="Settipalli S."/>
            <person name="Shea T."/>
            <person name="Sherpa N."/>
            <person name="Shi L."/>
            <person name="Shih D."/>
            <person name="Sparrow T."/>
            <person name="Spaulding J."/>
            <person name="Stalker J."/>
            <person name="Stange-Thomann N."/>
            <person name="Stavropoulos S."/>
            <person name="Stone C."/>
            <person name="Strader C."/>
            <person name="Tesfaye S."/>
            <person name="Thomson T."/>
            <person name="Thoulutsang Y."/>
            <person name="Thoulutsang D."/>
            <person name="Topham K."/>
            <person name="Topping I."/>
            <person name="Tsamla T."/>
            <person name="Vassiliev H."/>
            <person name="Vo A."/>
            <person name="Wangchuk T."/>
            <person name="Wangdi T."/>
            <person name="Weiand M."/>
            <person name="Wilkinson J."/>
            <person name="Wilson A."/>
            <person name="Yadav S."/>
            <person name="Young G."/>
            <person name="Yu Q."/>
            <person name="Zembek L."/>
            <person name="Zhong D."/>
            <person name="Zimmer A."/>
            <person name="Zwirko Z."/>
            <person name="Jaffe D.B."/>
            <person name="Alvarez P."/>
            <person name="Brockman W."/>
            <person name="Butler J."/>
            <person name="Chin C."/>
            <person name="Gnerre S."/>
            <person name="Grabherr M."/>
            <person name="Kleber M."/>
            <person name="Mauceli E."/>
            <person name="MacCallum I."/>
        </authorList>
    </citation>
    <scope>NUCLEOTIDE SEQUENCE [LARGE SCALE GENOMIC DNA]</scope>
    <source>
        <strain evidence="3">Tai18E2 / Tucson 14021-0261.01</strain>
    </source>
</reference>
<sequence>MDPGPRPVPPHRHPSVGGGDSVRETLLSKRLPRSSASLQPHLQGWSGSCLRGRLLPQRSQLPAVALLLRSIGYHAERVTNSYKYLILKFLN</sequence>
<evidence type="ECO:0000313" key="2">
    <source>
        <dbReference type="EMBL" id="KRK05220.1"/>
    </source>
</evidence>
<keyword evidence="3" id="KW-1185">Reference proteome</keyword>
<proteinExistence type="predicted"/>
<accession>A0A0R1EDG5</accession>
<feature type="non-terminal residue" evidence="2">
    <location>
        <position position="91"/>
    </location>
</feature>
<reference evidence="2 3" key="2">
    <citation type="journal article" date="2007" name="PLoS Biol.">
        <title>Principles of genome evolution in the Drosophila melanogaster species group.</title>
        <authorList>
            <person name="Ranz J.M."/>
            <person name="Maurin D."/>
            <person name="Chan Y.S."/>
            <person name="von Grotthuss M."/>
            <person name="Hillier L.W."/>
            <person name="Roote J."/>
            <person name="Ashburner M."/>
            <person name="Bergman C.M."/>
        </authorList>
    </citation>
    <scope>NUCLEOTIDE SEQUENCE [LARGE SCALE GENOMIC DNA]</scope>
    <source>
        <strain evidence="3">Tai18E2 / Tucson 14021-0261.01</strain>
    </source>
</reference>
<organism evidence="2 3">
    <name type="scientific">Drosophila yakuba</name>
    <name type="common">Fruit fly</name>
    <dbReference type="NCBI Taxonomy" id="7245"/>
    <lineage>
        <taxon>Eukaryota</taxon>
        <taxon>Metazoa</taxon>
        <taxon>Ecdysozoa</taxon>
        <taxon>Arthropoda</taxon>
        <taxon>Hexapoda</taxon>
        <taxon>Insecta</taxon>
        <taxon>Pterygota</taxon>
        <taxon>Neoptera</taxon>
        <taxon>Endopterygota</taxon>
        <taxon>Diptera</taxon>
        <taxon>Brachycera</taxon>
        <taxon>Muscomorpha</taxon>
        <taxon>Ephydroidea</taxon>
        <taxon>Drosophilidae</taxon>
        <taxon>Drosophila</taxon>
        <taxon>Sophophora</taxon>
    </lineage>
</organism>
<dbReference type="KEGG" id="dya:Dyak_GE27596"/>
<name>A0A0R1EDG5_DROYA</name>
<protein>
    <submittedName>
        <fullName evidence="2">Uncharacterized protein</fullName>
    </submittedName>
</protein>
<evidence type="ECO:0000256" key="1">
    <source>
        <dbReference type="SAM" id="MobiDB-lite"/>
    </source>
</evidence>
<evidence type="ECO:0000313" key="3">
    <source>
        <dbReference type="Proteomes" id="UP000002282"/>
    </source>
</evidence>